<evidence type="ECO:0000256" key="3">
    <source>
        <dbReference type="HAMAP-Rule" id="MF_01385"/>
    </source>
</evidence>
<dbReference type="PIRSF" id="PIRSF009467">
    <property type="entry name" value="Ureas_acces_UreF"/>
    <property type="match status" value="1"/>
</dbReference>
<evidence type="ECO:0000313" key="4">
    <source>
        <dbReference type="EMBL" id="PSJ65183.1"/>
    </source>
</evidence>
<proteinExistence type="inferred from homology"/>
<dbReference type="AlphaFoldDB" id="A0A2P7SRS8"/>
<dbReference type="InterPro" id="IPR038277">
    <property type="entry name" value="UreF_sf"/>
</dbReference>
<dbReference type="Gene3D" id="1.10.4190.10">
    <property type="entry name" value="Urease accessory protein UreF"/>
    <property type="match status" value="1"/>
</dbReference>
<accession>A0A2P7SRS8</accession>
<keyword evidence="3" id="KW-0963">Cytoplasm</keyword>
<gene>
    <name evidence="3" type="primary">ureF</name>
    <name evidence="4" type="ORF">C7I84_02215</name>
</gene>
<evidence type="ECO:0000256" key="2">
    <source>
        <dbReference type="ARBA" id="ARBA00023186"/>
    </source>
</evidence>
<reference evidence="4 5" key="1">
    <citation type="submission" date="2018-03" db="EMBL/GenBank/DDBJ databases">
        <title>The draft genome of Mesorhizobium sp. 6GN-30.</title>
        <authorList>
            <person name="Liu L."/>
            <person name="Li L."/>
            <person name="Wang T."/>
            <person name="Zhang X."/>
            <person name="Liang L."/>
        </authorList>
    </citation>
    <scope>NUCLEOTIDE SEQUENCE [LARGE SCALE GENOMIC DNA]</scope>
    <source>
        <strain evidence="4 5">6GN30</strain>
    </source>
</reference>
<protein>
    <recommendedName>
        <fullName evidence="3">Urease accessory protein UreF</fullName>
    </recommendedName>
</protein>
<name>A0A2P7SRS8_9HYPH</name>
<keyword evidence="5" id="KW-1185">Reference proteome</keyword>
<organism evidence="4 5">
    <name type="scientific">Kumtagia ephedrae</name>
    <dbReference type="NCBI Taxonomy" id="2116701"/>
    <lineage>
        <taxon>Bacteria</taxon>
        <taxon>Pseudomonadati</taxon>
        <taxon>Pseudomonadota</taxon>
        <taxon>Alphaproteobacteria</taxon>
        <taxon>Hyphomicrobiales</taxon>
        <taxon>Phyllobacteriaceae</taxon>
        <taxon>Kumtagia</taxon>
    </lineage>
</organism>
<comment type="function">
    <text evidence="3">Required for maturation of urease via the functional incorporation of the urease nickel metallocenter.</text>
</comment>
<evidence type="ECO:0000313" key="5">
    <source>
        <dbReference type="Proteomes" id="UP000241229"/>
    </source>
</evidence>
<dbReference type="OrthoDB" id="9798772at2"/>
<comment type="subcellular location">
    <subcellularLocation>
        <location evidence="3">Cytoplasm</location>
    </subcellularLocation>
</comment>
<comment type="similarity">
    <text evidence="3">Belongs to the UreF family.</text>
</comment>
<keyword evidence="2 3" id="KW-0143">Chaperone</keyword>
<evidence type="ECO:0000256" key="1">
    <source>
        <dbReference type="ARBA" id="ARBA00022988"/>
    </source>
</evidence>
<dbReference type="EMBL" id="PXYK01000002">
    <property type="protein sequence ID" value="PSJ65183.1"/>
    <property type="molecule type" value="Genomic_DNA"/>
</dbReference>
<comment type="subunit">
    <text evidence="3">UreD, UreF and UreG form a complex that acts as a GTP-hydrolysis-dependent molecular chaperone, activating the urease apoprotein by helping to assemble the nickel containing metallocenter of UreC. The UreE protein probably delivers the nickel.</text>
</comment>
<dbReference type="Proteomes" id="UP000241229">
    <property type="component" value="Unassembled WGS sequence"/>
</dbReference>
<keyword evidence="1 3" id="KW-0996">Nickel insertion</keyword>
<comment type="caution">
    <text evidence="4">The sequence shown here is derived from an EMBL/GenBank/DDBJ whole genome shotgun (WGS) entry which is preliminary data.</text>
</comment>
<dbReference type="Pfam" id="PF01730">
    <property type="entry name" value="UreF"/>
    <property type="match status" value="1"/>
</dbReference>
<dbReference type="HAMAP" id="MF_01385">
    <property type="entry name" value="UreF"/>
    <property type="match status" value="1"/>
</dbReference>
<dbReference type="RefSeq" id="WP_106770523.1">
    <property type="nucleotide sequence ID" value="NZ_PXYK01000002.1"/>
</dbReference>
<sequence>MSAAGGLGLLVALQHGDSQFPSGGFAFSQGLEASSQLAERLGAFDFAGFMRAQIRHRWAEADRVALVRAHRLRGDLARLAALDREVEASTLVEGLRAGSRRNGAALLTTHARIGTPGAAAYRAMLRDGAAPGHLAVVQGLLWQALGLDEATAVAISGYQAAASLATAAVRLGLVGAIEAQAELARMLPLIETGSAAPVADDEPIRSFIPLAEIAVALHGAAGQRLFSN</sequence>
<dbReference type="PANTHER" id="PTHR33620:SF1">
    <property type="entry name" value="UREASE ACCESSORY PROTEIN F"/>
    <property type="match status" value="1"/>
</dbReference>
<dbReference type="InterPro" id="IPR002639">
    <property type="entry name" value="UreF"/>
</dbReference>
<dbReference type="PANTHER" id="PTHR33620">
    <property type="entry name" value="UREASE ACCESSORY PROTEIN F"/>
    <property type="match status" value="1"/>
</dbReference>
<dbReference type="GO" id="GO:0016151">
    <property type="term" value="F:nickel cation binding"/>
    <property type="evidence" value="ECO:0007669"/>
    <property type="project" value="UniProtKB-UniRule"/>
</dbReference>
<dbReference type="GO" id="GO:0005737">
    <property type="term" value="C:cytoplasm"/>
    <property type="evidence" value="ECO:0007669"/>
    <property type="project" value="UniProtKB-SubCell"/>
</dbReference>